<sequence>MSLHEVTHDIGSVAHER</sequence>
<name>A0A0A9AYP9_ARUDO</name>
<reference evidence="1" key="1">
    <citation type="submission" date="2014-09" db="EMBL/GenBank/DDBJ databases">
        <authorList>
            <person name="Magalhaes I.L.F."/>
            <person name="Oliveira U."/>
            <person name="Santos F.R."/>
            <person name="Vidigal T.H.D.A."/>
            <person name="Brescovit A.D."/>
            <person name="Santos A.J."/>
        </authorList>
    </citation>
    <scope>NUCLEOTIDE SEQUENCE</scope>
    <source>
        <tissue evidence="1">Shoot tissue taken approximately 20 cm above the soil surface</tissue>
    </source>
</reference>
<evidence type="ECO:0000313" key="1">
    <source>
        <dbReference type="EMBL" id="JAD56884.1"/>
    </source>
</evidence>
<organism evidence="1">
    <name type="scientific">Arundo donax</name>
    <name type="common">Giant reed</name>
    <name type="synonym">Donax arundinaceus</name>
    <dbReference type="NCBI Taxonomy" id="35708"/>
    <lineage>
        <taxon>Eukaryota</taxon>
        <taxon>Viridiplantae</taxon>
        <taxon>Streptophyta</taxon>
        <taxon>Embryophyta</taxon>
        <taxon>Tracheophyta</taxon>
        <taxon>Spermatophyta</taxon>
        <taxon>Magnoliopsida</taxon>
        <taxon>Liliopsida</taxon>
        <taxon>Poales</taxon>
        <taxon>Poaceae</taxon>
        <taxon>PACMAD clade</taxon>
        <taxon>Arundinoideae</taxon>
        <taxon>Arundineae</taxon>
        <taxon>Arundo</taxon>
    </lineage>
</organism>
<reference evidence="1" key="2">
    <citation type="journal article" date="2015" name="Data Brief">
        <title>Shoot transcriptome of the giant reed, Arundo donax.</title>
        <authorList>
            <person name="Barrero R.A."/>
            <person name="Guerrero F.D."/>
            <person name="Moolhuijzen P."/>
            <person name="Goolsby J.A."/>
            <person name="Tidwell J."/>
            <person name="Bellgard S.E."/>
            <person name="Bellgard M.I."/>
        </authorList>
    </citation>
    <scope>NUCLEOTIDE SEQUENCE</scope>
    <source>
        <tissue evidence="1">Shoot tissue taken approximately 20 cm above the soil surface</tissue>
    </source>
</reference>
<dbReference type="EMBL" id="GBRH01241011">
    <property type="protein sequence ID" value="JAD56884.1"/>
    <property type="molecule type" value="Transcribed_RNA"/>
</dbReference>
<proteinExistence type="predicted"/>
<dbReference type="AlphaFoldDB" id="A0A0A9AYP9"/>
<accession>A0A0A9AYP9</accession>
<protein>
    <submittedName>
        <fullName evidence="1">Uncharacterized protein</fullName>
    </submittedName>
</protein>